<gene>
    <name evidence="1" type="ORF">OJ997_31015</name>
</gene>
<evidence type="ECO:0000313" key="2">
    <source>
        <dbReference type="Proteomes" id="UP001147653"/>
    </source>
</evidence>
<dbReference type="RefSeq" id="WP_270029229.1">
    <property type="nucleotide sequence ID" value="NZ_JAPDDP010000086.1"/>
</dbReference>
<name>A0A9X3SAS2_9ACTN</name>
<proteinExistence type="predicted"/>
<reference evidence="1" key="1">
    <citation type="submission" date="2022-10" db="EMBL/GenBank/DDBJ databases">
        <title>The WGS of Solirubrobacter phytolaccae KCTC 29190.</title>
        <authorList>
            <person name="Jiang Z."/>
        </authorList>
    </citation>
    <scope>NUCLEOTIDE SEQUENCE</scope>
    <source>
        <strain evidence="1">KCTC 29190</strain>
    </source>
</reference>
<keyword evidence="2" id="KW-1185">Reference proteome</keyword>
<dbReference type="Proteomes" id="UP001147653">
    <property type="component" value="Unassembled WGS sequence"/>
</dbReference>
<dbReference type="EMBL" id="JAPDDP010000086">
    <property type="protein sequence ID" value="MDA0184774.1"/>
    <property type="molecule type" value="Genomic_DNA"/>
</dbReference>
<accession>A0A9X3SAS2</accession>
<evidence type="ECO:0000313" key="1">
    <source>
        <dbReference type="EMBL" id="MDA0184774.1"/>
    </source>
</evidence>
<comment type="caution">
    <text evidence="1">The sequence shown here is derived from an EMBL/GenBank/DDBJ whole genome shotgun (WGS) entry which is preliminary data.</text>
</comment>
<dbReference type="AlphaFoldDB" id="A0A9X3SAS2"/>
<protein>
    <submittedName>
        <fullName evidence="1">Uncharacterized protein</fullName>
    </submittedName>
</protein>
<organism evidence="1 2">
    <name type="scientific">Solirubrobacter phytolaccae</name>
    <dbReference type="NCBI Taxonomy" id="1404360"/>
    <lineage>
        <taxon>Bacteria</taxon>
        <taxon>Bacillati</taxon>
        <taxon>Actinomycetota</taxon>
        <taxon>Thermoleophilia</taxon>
        <taxon>Solirubrobacterales</taxon>
        <taxon>Solirubrobacteraceae</taxon>
        <taxon>Solirubrobacter</taxon>
    </lineage>
</organism>
<sequence>MVAGVLAAAVVVSGCESTQDKSARLERAAQAVKAEKGLVVAKDATEITVESSTVLQDPNGAAIVVELKNTSAGALVGLPIATTVEDAAAKPVYTNDTPGLDASLVSVPAIAGGESLVWVNDQVTLAGEGKTVVARVGVGGKPGPATLPAMEITGLKTAPDPGGGGLTVVGSVKNASALAQKRLVVFVVGRKDDKVVSAGRAIVEELAPGKSVNFSAFPIGDPTGAELSASAPPTVTQ</sequence>